<protein>
    <recommendedName>
        <fullName evidence="4">Lipoprotein</fullName>
    </recommendedName>
</protein>
<proteinExistence type="predicted"/>
<feature type="region of interest" description="Disordered" evidence="1">
    <location>
        <begin position="56"/>
        <end position="110"/>
    </location>
</feature>
<evidence type="ECO:0008006" key="4">
    <source>
        <dbReference type="Google" id="ProtNLM"/>
    </source>
</evidence>
<evidence type="ECO:0000313" key="2">
    <source>
        <dbReference type="EMBL" id="MBL0738118.1"/>
    </source>
</evidence>
<dbReference type="Proteomes" id="UP000603728">
    <property type="component" value="Unassembled WGS sequence"/>
</dbReference>
<evidence type="ECO:0000256" key="1">
    <source>
        <dbReference type="SAM" id="MobiDB-lite"/>
    </source>
</evidence>
<dbReference type="PROSITE" id="PS51257">
    <property type="entry name" value="PROKAR_LIPOPROTEIN"/>
    <property type="match status" value="1"/>
</dbReference>
<name>A0ABS1KFQ0_9FLAO</name>
<feature type="compositionally biased region" description="Basic and acidic residues" evidence="1">
    <location>
        <begin position="96"/>
        <end position="110"/>
    </location>
</feature>
<evidence type="ECO:0000313" key="3">
    <source>
        <dbReference type="Proteomes" id="UP000603728"/>
    </source>
</evidence>
<gene>
    <name evidence="2" type="ORF">JI750_14545</name>
</gene>
<feature type="compositionally biased region" description="Polar residues" evidence="1">
    <location>
        <begin position="56"/>
        <end position="83"/>
    </location>
</feature>
<keyword evidence="3" id="KW-1185">Reference proteome</keyword>
<accession>A0ABS1KFQ0</accession>
<dbReference type="RefSeq" id="WP_202003331.1">
    <property type="nucleotide sequence ID" value="NZ_JAERSF010000003.1"/>
</dbReference>
<sequence>MKIVLRLKIMIVIALIGALSSCKKNDGYSDEIETVVSPLDSGKNKTDSIKIENKISTGINSTQKNGSESTVGTGSGPSESSQDGALYTPATGVQKDSVKAQKDSIKRKEK</sequence>
<comment type="caution">
    <text evidence="2">The sequence shown here is derived from an EMBL/GenBank/DDBJ whole genome shotgun (WGS) entry which is preliminary data.</text>
</comment>
<dbReference type="EMBL" id="JAERSF010000003">
    <property type="protein sequence ID" value="MBL0738118.1"/>
    <property type="molecule type" value="Genomic_DNA"/>
</dbReference>
<organism evidence="2 3">
    <name type="scientific">Flavobacterium tagetis</name>
    <dbReference type="NCBI Taxonomy" id="2801336"/>
    <lineage>
        <taxon>Bacteria</taxon>
        <taxon>Pseudomonadati</taxon>
        <taxon>Bacteroidota</taxon>
        <taxon>Flavobacteriia</taxon>
        <taxon>Flavobacteriales</taxon>
        <taxon>Flavobacteriaceae</taxon>
        <taxon>Flavobacterium</taxon>
    </lineage>
</organism>
<reference evidence="2 3" key="1">
    <citation type="submission" date="2021-01" db="EMBL/GenBank/DDBJ databases">
        <title>Genome seq and assembly of Flavobacterium sp. GN10.</title>
        <authorList>
            <person name="Chhetri G."/>
        </authorList>
    </citation>
    <scope>NUCLEOTIDE SEQUENCE [LARGE SCALE GENOMIC DNA]</scope>
    <source>
        <strain evidence="2 3">GN10</strain>
    </source>
</reference>